<proteinExistence type="predicted"/>
<keyword evidence="1" id="KW-1133">Transmembrane helix</keyword>
<protein>
    <recommendedName>
        <fullName evidence="2">DUF4350 domain-containing protein</fullName>
    </recommendedName>
</protein>
<evidence type="ECO:0000256" key="1">
    <source>
        <dbReference type="SAM" id="Phobius"/>
    </source>
</evidence>
<feature type="transmembrane region" description="Helical" evidence="1">
    <location>
        <begin position="268"/>
        <end position="285"/>
    </location>
</feature>
<dbReference type="Pfam" id="PF14258">
    <property type="entry name" value="DUF4350"/>
    <property type="match status" value="1"/>
</dbReference>
<evidence type="ECO:0000313" key="4">
    <source>
        <dbReference type="Proteomes" id="UP001501126"/>
    </source>
</evidence>
<sequence length="397" mass="47028">MSRRLYIYIGFLLLIVIGLVIFEASRPKPVDWYPYYKTAKKTPFGLYVWNQEVDALLDESEVIRFSETPYNFFIDKFDTEELNYSVKGTFLYISRDFSLDNYSQQEILDFASFGNTVFLSCSDFPYDFLEDLEVELESGAWIGDTMKLLLPGSTDNEFELPVWHENQYFSLPDSSDQIKLGLRYSDTDELGVNFIRLPYGDGTVFLHLNPEVFSNYFLLEKEKREYTEYLAGYINEKTVFFYSNGNLSNENLGNTPLRFIMSKRSLKWAWLLLLITGVLFMIFRAKRRQRVIPVKIPHANTTLQFVRTVADLHYREKDYYTIMDKRIMFFLEKMRKDHRIDTREIDDRFRDKLLQVLGAAEKDVNQLYEIIKHHYNRTTATEYDVIGLNKLLEKMNL</sequence>
<feature type="transmembrane region" description="Helical" evidence="1">
    <location>
        <begin position="5"/>
        <end position="22"/>
    </location>
</feature>
<dbReference type="RefSeq" id="WP_343783856.1">
    <property type="nucleotide sequence ID" value="NZ_BAAAFH010000001.1"/>
</dbReference>
<evidence type="ECO:0000313" key="3">
    <source>
        <dbReference type="EMBL" id="GAA0873634.1"/>
    </source>
</evidence>
<name>A0ABP3XW27_9FLAO</name>
<dbReference type="Proteomes" id="UP001501126">
    <property type="component" value="Unassembled WGS sequence"/>
</dbReference>
<dbReference type="EMBL" id="BAAAFH010000001">
    <property type="protein sequence ID" value="GAA0873634.1"/>
    <property type="molecule type" value="Genomic_DNA"/>
</dbReference>
<dbReference type="InterPro" id="IPR025646">
    <property type="entry name" value="DUF4350"/>
</dbReference>
<organism evidence="3 4">
    <name type="scientific">Wandonia haliotis</name>
    <dbReference type="NCBI Taxonomy" id="574963"/>
    <lineage>
        <taxon>Bacteria</taxon>
        <taxon>Pseudomonadati</taxon>
        <taxon>Bacteroidota</taxon>
        <taxon>Flavobacteriia</taxon>
        <taxon>Flavobacteriales</taxon>
        <taxon>Crocinitomicaceae</taxon>
        <taxon>Wandonia</taxon>
    </lineage>
</organism>
<evidence type="ECO:0000259" key="2">
    <source>
        <dbReference type="Pfam" id="PF14258"/>
    </source>
</evidence>
<keyword evidence="4" id="KW-1185">Reference proteome</keyword>
<accession>A0ABP3XW27</accession>
<keyword evidence="1" id="KW-0812">Transmembrane</keyword>
<keyword evidence="1" id="KW-0472">Membrane</keyword>
<feature type="domain" description="DUF4350" evidence="2">
    <location>
        <begin position="85"/>
        <end position="230"/>
    </location>
</feature>
<comment type="caution">
    <text evidence="3">The sequence shown here is derived from an EMBL/GenBank/DDBJ whole genome shotgun (WGS) entry which is preliminary data.</text>
</comment>
<gene>
    <name evidence="3" type="ORF">GCM10009118_00420</name>
</gene>
<reference evidence="4" key="1">
    <citation type="journal article" date="2019" name="Int. J. Syst. Evol. Microbiol.">
        <title>The Global Catalogue of Microorganisms (GCM) 10K type strain sequencing project: providing services to taxonomists for standard genome sequencing and annotation.</title>
        <authorList>
            <consortium name="The Broad Institute Genomics Platform"/>
            <consortium name="The Broad Institute Genome Sequencing Center for Infectious Disease"/>
            <person name="Wu L."/>
            <person name="Ma J."/>
        </authorList>
    </citation>
    <scope>NUCLEOTIDE SEQUENCE [LARGE SCALE GENOMIC DNA]</scope>
    <source>
        <strain evidence="4">JCM 16083</strain>
    </source>
</reference>